<dbReference type="RefSeq" id="WP_180146166.1">
    <property type="nucleotide sequence ID" value="NZ_CAADHO010000013.1"/>
</dbReference>
<keyword evidence="1" id="KW-0802">TPR repeat</keyword>
<name>A0A4U8YSY1_9BACT</name>
<keyword evidence="2" id="KW-0472">Membrane</keyword>
<evidence type="ECO:0000256" key="3">
    <source>
        <dbReference type="SAM" id="SignalP"/>
    </source>
</evidence>
<evidence type="ECO:0000256" key="2">
    <source>
        <dbReference type="SAM" id="Phobius"/>
    </source>
</evidence>
<gene>
    <name evidence="5" type="ORF">MSL71_47560</name>
</gene>
<dbReference type="SMART" id="SM00287">
    <property type="entry name" value="SH3b"/>
    <property type="match status" value="1"/>
</dbReference>
<feature type="transmembrane region" description="Helical" evidence="2">
    <location>
        <begin position="157"/>
        <end position="175"/>
    </location>
</feature>
<evidence type="ECO:0000313" key="5">
    <source>
        <dbReference type="EMBL" id="VFQ47070.1"/>
    </source>
</evidence>
<dbReference type="EMBL" id="CAADHO010000013">
    <property type="protein sequence ID" value="VFQ47070.1"/>
    <property type="molecule type" value="Genomic_DNA"/>
</dbReference>
<sequence>MKRLLCILILLIPAVAFGSESSKAFYDGIAHYEKGSYDEALESFLSISGQGIENGKLAYNLGNTYMQIGDLGRAVLWYDRAHRLMPADPDLTFNRNQALSQVKDRQEGTENPVMSVLFFWKQGLSLKTLQQLAVGLGVLFWGLLALAILLRKTPLKTAAAVSGALFLLLASTALWDTVSDVRIQKGVVLPQAVSVRSGLSDTATELFVLHAGSRVTVEQERSGWVRIAFAQGKIGWVKKESVGVI</sequence>
<evidence type="ECO:0000259" key="4">
    <source>
        <dbReference type="SMART" id="SM00287"/>
    </source>
</evidence>
<accession>A0A4U8YSY1</accession>
<organism evidence="5 6">
    <name type="scientific">Desulfoluna butyratoxydans</name>
    <dbReference type="NCBI Taxonomy" id="231438"/>
    <lineage>
        <taxon>Bacteria</taxon>
        <taxon>Pseudomonadati</taxon>
        <taxon>Thermodesulfobacteriota</taxon>
        <taxon>Desulfobacteria</taxon>
        <taxon>Desulfobacterales</taxon>
        <taxon>Desulfolunaceae</taxon>
        <taxon>Desulfoluna</taxon>
    </lineage>
</organism>
<protein>
    <recommendedName>
        <fullName evidence="4">SH3b domain-containing protein</fullName>
    </recommendedName>
</protein>
<dbReference type="InterPro" id="IPR003646">
    <property type="entry name" value="SH3-like_bac-type"/>
</dbReference>
<dbReference type="Pfam" id="PF08239">
    <property type="entry name" value="SH3_3"/>
    <property type="match status" value="1"/>
</dbReference>
<dbReference type="Gene3D" id="2.30.30.40">
    <property type="entry name" value="SH3 Domains"/>
    <property type="match status" value="1"/>
</dbReference>
<evidence type="ECO:0000256" key="1">
    <source>
        <dbReference type="PROSITE-ProRule" id="PRU00339"/>
    </source>
</evidence>
<dbReference type="InterPro" id="IPR019734">
    <property type="entry name" value="TPR_rpt"/>
</dbReference>
<evidence type="ECO:0000313" key="6">
    <source>
        <dbReference type="Proteomes" id="UP000507962"/>
    </source>
</evidence>
<dbReference type="InterPro" id="IPR011990">
    <property type="entry name" value="TPR-like_helical_dom_sf"/>
</dbReference>
<feature type="transmembrane region" description="Helical" evidence="2">
    <location>
        <begin position="129"/>
        <end position="150"/>
    </location>
</feature>
<dbReference type="SUPFAM" id="SSF48452">
    <property type="entry name" value="TPR-like"/>
    <property type="match status" value="1"/>
</dbReference>
<proteinExistence type="predicted"/>
<dbReference type="Gene3D" id="1.25.40.10">
    <property type="entry name" value="Tetratricopeptide repeat domain"/>
    <property type="match status" value="1"/>
</dbReference>
<keyword evidence="2" id="KW-1133">Transmembrane helix</keyword>
<feature type="signal peptide" evidence="3">
    <location>
        <begin position="1"/>
        <end position="18"/>
    </location>
</feature>
<feature type="repeat" description="TPR" evidence="1">
    <location>
        <begin position="55"/>
        <end position="88"/>
    </location>
</feature>
<feature type="domain" description="SH3b" evidence="4">
    <location>
        <begin position="183"/>
        <end position="245"/>
    </location>
</feature>
<keyword evidence="2" id="KW-0812">Transmembrane</keyword>
<keyword evidence="6" id="KW-1185">Reference proteome</keyword>
<dbReference type="Proteomes" id="UP000507962">
    <property type="component" value="Unassembled WGS sequence"/>
</dbReference>
<keyword evidence="3" id="KW-0732">Signal</keyword>
<dbReference type="PROSITE" id="PS50005">
    <property type="entry name" value="TPR"/>
    <property type="match status" value="1"/>
</dbReference>
<dbReference type="AlphaFoldDB" id="A0A4U8YSY1"/>
<reference evidence="5 6" key="1">
    <citation type="submission" date="2019-03" db="EMBL/GenBank/DDBJ databases">
        <authorList>
            <person name="Nijsse B."/>
        </authorList>
    </citation>
    <scope>NUCLEOTIDE SEQUENCE [LARGE SCALE GENOMIC DNA]</scope>
    <source>
        <strain evidence="5">Desulfoluna butyratoxydans MSL71</strain>
    </source>
</reference>
<feature type="chain" id="PRO_5020301552" description="SH3b domain-containing protein" evidence="3">
    <location>
        <begin position="19"/>
        <end position="245"/>
    </location>
</feature>